<dbReference type="Pfam" id="PF02602">
    <property type="entry name" value="HEM4"/>
    <property type="match status" value="1"/>
</dbReference>
<keyword evidence="5 9" id="KW-0627">Porphyrin biosynthesis</keyword>
<dbReference type="InterPro" id="IPR036108">
    <property type="entry name" value="4pyrrol_syn_uPrphyn_synt_sf"/>
</dbReference>
<dbReference type="EC" id="4.2.1.75" evidence="3 9"/>
<dbReference type="GO" id="GO:0006782">
    <property type="term" value="P:protoporphyrinogen IX biosynthetic process"/>
    <property type="evidence" value="ECO:0007669"/>
    <property type="project" value="UniProtKB-UniRule"/>
</dbReference>
<evidence type="ECO:0000313" key="12">
    <source>
        <dbReference type="Proteomes" id="UP000198405"/>
    </source>
</evidence>
<keyword evidence="12" id="KW-1185">Reference proteome</keyword>
<dbReference type="Gene3D" id="3.40.50.10090">
    <property type="match status" value="2"/>
</dbReference>
<evidence type="ECO:0000256" key="3">
    <source>
        <dbReference type="ARBA" id="ARBA00013109"/>
    </source>
</evidence>
<dbReference type="AlphaFoldDB" id="A0A238XTV2"/>
<gene>
    <name evidence="11" type="ORF">SAMN06265340_101245</name>
</gene>
<evidence type="ECO:0000256" key="5">
    <source>
        <dbReference type="ARBA" id="ARBA00023244"/>
    </source>
</evidence>
<accession>A0A238XTV2</accession>
<evidence type="ECO:0000256" key="2">
    <source>
        <dbReference type="ARBA" id="ARBA00008133"/>
    </source>
</evidence>
<sequence>MRVFFPSFLPENLKRNLQKKAITCVEIPLIKTVPVDFNTNIDFSSFDYVIFSSKNGVKHFLSRVPPSKIAKCNVIAVGKSTAEKLKEVGIPSETPKKFSGEGLISFFSSKNVKGKKFLIVRPKIARKVLKEFLEENGADVKEIIVYETIINKEMKDELLKTLKEKIDVFVFTSPSTFKSFLKLSQSTGEKALKEGKIIPIGEVTAKAVEKKGYKVWKIPDEFTLNGIVNTIIKNLKLLEA</sequence>
<dbReference type="InterPro" id="IPR003754">
    <property type="entry name" value="4pyrrol_synth_uPrphyn_synth"/>
</dbReference>
<dbReference type="RefSeq" id="WP_089322274.1">
    <property type="nucleotide sequence ID" value="NZ_FZOB01000001.1"/>
</dbReference>
<evidence type="ECO:0000313" key="11">
    <source>
        <dbReference type="EMBL" id="SNR61988.1"/>
    </source>
</evidence>
<organism evidence="11 12">
    <name type="scientific">Desulfurobacterium atlanticum</name>
    <dbReference type="NCBI Taxonomy" id="240169"/>
    <lineage>
        <taxon>Bacteria</taxon>
        <taxon>Pseudomonadati</taxon>
        <taxon>Aquificota</taxon>
        <taxon>Aquificia</taxon>
        <taxon>Desulfurobacteriales</taxon>
        <taxon>Desulfurobacteriaceae</taxon>
        <taxon>Desulfurobacterium</taxon>
    </lineage>
</organism>
<evidence type="ECO:0000259" key="10">
    <source>
        <dbReference type="Pfam" id="PF02602"/>
    </source>
</evidence>
<dbReference type="EMBL" id="FZOB01000001">
    <property type="protein sequence ID" value="SNR61988.1"/>
    <property type="molecule type" value="Genomic_DNA"/>
</dbReference>
<dbReference type="CDD" id="cd06578">
    <property type="entry name" value="HemD"/>
    <property type="match status" value="1"/>
</dbReference>
<evidence type="ECO:0000256" key="9">
    <source>
        <dbReference type="RuleBase" id="RU366031"/>
    </source>
</evidence>
<feature type="domain" description="Tetrapyrrole biosynthesis uroporphyrinogen III synthase" evidence="10">
    <location>
        <begin position="13"/>
        <end position="228"/>
    </location>
</feature>
<evidence type="ECO:0000256" key="7">
    <source>
        <dbReference type="ARBA" id="ARBA00040167"/>
    </source>
</evidence>
<dbReference type="OrthoDB" id="9815856at2"/>
<evidence type="ECO:0000256" key="4">
    <source>
        <dbReference type="ARBA" id="ARBA00023239"/>
    </source>
</evidence>
<dbReference type="UniPathway" id="UPA00251">
    <property type="reaction ID" value="UER00320"/>
</dbReference>
<comment type="catalytic activity">
    <reaction evidence="8 9">
        <text>hydroxymethylbilane = uroporphyrinogen III + H2O</text>
        <dbReference type="Rhea" id="RHEA:18965"/>
        <dbReference type="ChEBI" id="CHEBI:15377"/>
        <dbReference type="ChEBI" id="CHEBI:57308"/>
        <dbReference type="ChEBI" id="CHEBI:57845"/>
        <dbReference type="EC" id="4.2.1.75"/>
    </reaction>
</comment>
<comment type="function">
    <text evidence="6 9">Catalyzes cyclization of the linear tetrapyrrole, hydroxymethylbilane, to the macrocyclic uroporphyrinogen III.</text>
</comment>
<dbReference type="PANTHER" id="PTHR38042:SF1">
    <property type="entry name" value="UROPORPHYRINOGEN-III SYNTHASE, CHLOROPLASTIC"/>
    <property type="match status" value="1"/>
</dbReference>
<dbReference type="GO" id="GO:0004852">
    <property type="term" value="F:uroporphyrinogen-III synthase activity"/>
    <property type="evidence" value="ECO:0007669"/>
    <property type="project" value="UniProtKB-UniRule"/>
</dbReference>
<dbReference type="GO" id="GO:0006780">
    <property type="term" value="P:uroporphyrinogen III biosynthetic process"/>
    <property type="evidence" value="ECO:0007669"/>
    <property type="project" value="UniProtKB-UniRule"/>
</dbReference>
<proteinExistence type="inferred from homology"/>
<dbReference type="PANTHER" id="PTHR38042">
    <property type="entry name" value="UROPORPHYRINOGEN-III SYNTHASE, CHLOROPLASTIC"/>
    <property type="match status" value="1"/>
</dbReference>
<evidence type="ECO:0000256" key="1">
    <source>
        <dbReference type="ARBA" id="ARBA00004772"/>
    </source>
</evidence>
<dbReference type="InterPro" id="IPR039793">
    <property type="entry name" value="UROS/Hem4"/>
</dbReference>
<dbReference type="SUPFAM" id="SSF69618">
    <property type="entry name" value="HemD-like"/>
    <property type="match status" value="1"/>
</dbReference>
<comment type="pathway">
    <text evidence="1 9">Porphyrin-containing compound metabolism; protoporphyrin-IX biosynthesis; coproporphyrinogen-III from 5-aminolevulinate: step 3/4.</text>
</comment>
<evidence type="ECO:0000256" key="6">
    <source>
        <dbReference type="ARBA" id="ARBA00037589"/>
    </source>
</evidence>
<reference evidence="12" key="1">
    <citation type="submission" date="2017-06" db="EMBL/GenBank/DDBJ databases">
        <authorList>
            <person name="Varghese N."/>
            <person name="Submissions S."/>
        </authorList>
    </citation>
    <scope>NUCLEOTIDE SEQUENCE [LARGE SCALE GENOMIC DNA]</scope>
    <source>
        <strain evidence="12">DSM 15668</strain>
    </source>
</reference>
<comment type="similarity">
    <text evidence="2 9">Belongs to the uroporphyrinogen-III synthase family.</text>
</comment>
<evidence type="ECO:0000256" key="8">
    <source>
        <dbReference type="ARBA" id="ARBA00048617"/>
    </source>
</evidence>
<name>A0A238XTV2_9BACT</name>
<dbReference type="Proteomes" id="UP000198405">
    <property type="component" value="Unassembled WGS sequence"/>
</dbReference>
<protein>
    <recommendedName>
        <fullName evidence="7 9">Uroporphyrinogen-III synthase</fullName>
        <ecNumber evidence="3 9">4.2.1.75</ecNumber>
    </recommendedName>
</protein>
<keyword evidence="4 9" id="KW-0456">Lyase</keyword>